<dbReference type="PANTHER" id="PTHR24559:SF444">
    <property type="entry name" value="REVERSE TRANSCRIPTASE DOMAIN-CONTAINING PROTEIN"/>
    <property type="match status" value="1"/>
</dbReference>
<gene>
    <name evidence="1" type="ORF">APZ42_009913</name>
</gene>
<organism evidence="1 2">
    <name type="scientific">Daphnia magna</name>
    <dbReference type="NCBI Taxonomy" id="35525"/>
    <lineage>
        <taxon>Eukaryota</taxon>
        <taxon>Metazoa</taxon>
        <taxon>Ecdysozoa</taxon>
        <taxon>Arthropoda</taxon>
        <taxon>Crustacea</taxon>
        <taxon>Branchiopoda</taxon>
        <taxon>Diplostraca</taxon>
        <taxon>Cladocera</taxon>
        <taxon>Anomopoda</taxon>
        <taxon>Daphniidae</taxon>
        <taxon>Daphnia</taxon>
    </lineage>
</organism>
<dbReference type="Gene3D" id="3.10.10.10">
    <property type="entry name" value="HIV Type 1 Reverse Transcriptase, subunit A, domain 1"/>
    <property type="match status" value="1"/>
</dbReference>
<dbReference type="PANTHER" id="PTHR24559">
    <property type="entry name" value="TRANSPOSON TY3-I GAG-POL POLYPROTEIN"/>
    <property type="match status" value="1"/>
</dbReference>
<dbReference type="Proteomes" id="UP000076858">
    <property type="component" value="Unassembled WGS sequence"/>
</dbReference>
<dbReference type="AlphaFoldDB" id="A0A164DPV1"/>
<proteinExistence type="predicted"/>
<dbReference type="InterPro" id="IPR053134">
    <property type="entry name" value="RNA-dir_DNA_polymerase"/>
</dbReference>
<feature type="non-terminal residue" evidence="1">
    <location>
        <position position="1"/>
    </location>
</feature>
<dbReference type="EMBL" id="LRGB01026464">
    <property type="protein sequence ID" value="KZR95999.1"/>
    <property type="molecule type" value="Genomic_DNA"/>
</dbReference>
<reference evidence="1 2" key="1">
    <citation type="submission" date="2016-03" db="EMBL/GenBank/DDBJ databases">
        <title>EvidentialGene: Evidence-directed Construction of Genes on Genomes.</title>
        <authorList>
            <person name="Gilbert D.G."/>
            <person name="Choi J.-H."/>
            <person name="Mockaitis K."/>
            <person name="Colbourne J."/>
            <person name="Pfrender M."/>
        </authorList>
    </citation>
    <scope>NUCLEOTIDE SEQUENCE [LARGE SCALE GENOMIC DNA]</scope>
    <source>
        <strain evidence="1 2">Xinb3</strain>
        <tissue evidence="1">Complete organism</tissue>
    </source>
</reference>
<dbReference type="SUPFAM" id="SSF56672">
    <property type="entry name" value="DNA/RNA polymerases"/>
    <property type="match status" value="1"/>
</dbReference>
<comment type="caution">
    <text evidence="1">The sequence shown here is derived from an EMBL/GenBank/DDBJ whole genome shotgun (WGS) entry which is preliminary data.</text>
</comment>
<evidence type="ECO:0000313" key="2">
    <source>
        <dbReference type="Proteomes" id="UP000076858"/>
    </source>
</evidence>
<dbReference type="STRING" id="35525.A0A164DPV1"/>
<keyword evidence="2" id="KW-1185">Reference proteome</keyword>
<accession>A0A164DPV1</accession>
<evidence type="ECO:0000313" key="1">
    <source>
        <dbReference type="EMBL" id="KZR95999.1"/>
    </source>
</evidence>
<sequence length="83" mass="9473">LSKLLNDFHDLFASKDSELGNTNLIKHTIDTQGRGPIRQRPYRVTNNQRKLLEDKVQEMLQANVIRYSQSPWASPVVLGLAVK</sequence>
<dbReference type="GO" id="GO:0071897">
    <property type="term" value="P:DNA biosynthetic process"/>
    <property type="evidence" value="ECO:0007669"/>
    <property type="project" value="UniProtKB-ARBA"/>
</dbReference>
<dbReference type="InterPro" id="IPR043502">
    <property type="entry name" value="DNA/RNA_pol_sf"/>
</dbReference>
<name>A0A164DPV1_9CRUS</name>
<protein>
    <submittedName>
        <fullName evidence="1">Uncharacterized protein</fullName>
    </submittedName>
</protein>